<sequence length="526" mass="59525">MIRRVVLLGALLGLPQFSTFAQAAAIAVEPSELTKHPELIGHEVSVDDRVALFLFHQGRDFDEITLKRTPVLFRLPPRLRYRQSPGVPAVRLTGILKREEGQWFCDVTTIELFAKDMVRLNRGVSILPPGEFEKRSAWAAWANRRAKEFQDEELLKRAHEIEVEAIRFEADSRSADPAKLWLKLAHRARAHGLQEPEPSALAHRSFRSRLETAKEPEALTSLLADLKTFFADSSTPVATGTTEMAPWAEPYAKNPAEAYRTAPVPVRKALDHQLWADATQRLLERSAELEPQETLKLAERATSQLPDRPKVAEQLYEQALKTKTLELATLRLSEVKSLAKIYSEQLHQADRARDLLRSWLDEQRNHQMSPTDAEGRLGLATLYESLIEDKATAVELLQSAWKIDPQSKEVADAFRRRGFRKVNDEWIESARSKPNTDAGATAELESVPTPQNRKLTNLTPAQVRTLLGGKPNRVVFSGTQGQLIEQWIYFGTKQDQYINFLRTPGSDFPRVVAYYSLPRPAHSTRP</sequence>
<feature type="signal peptide" evidence="1">
    <location>
        <begin position="1"/>
        <end position="23"/>
    </location>
</feature>
<dbReference type="SUPFAM" id="SSF48452">
    <property type="entry name" value="TPR-like"/>
    <property type="match status" value="1"/>
</dbReference>
<feature type="chain" id="PRO_5043728032" description="Tetratricopeptide repeat protein" evidence="1">
    <location>
        <begin position="24"/>
        <end position="526"/>
    </location>
</feature>
<gene>
    <name evidence="2" type="ORF">V5E97_13075</name>
</gene>
<accession>A0AAU7CPB2</accession>
<reference evidence="2" key="1">
    <citation type="submission" date="2024-05" db="EMBL/GenBank/DDBJ databases">
        <title>Planctomycetes of the genus Singulisphaera possess chitinolytic capabilities.</title>
        <authorList>
            <person name="Ivanova A."/>
        </authorList>
    </citation>
    <scope>NUCLEOTIDE SEQUENCE</scope>
    <source>
        <strain evidence="2">Ch08T</strain>
    </source>
</reference>
<protein>
    <recommendedName>
        <fullName evidence="3">Tetratricopeptide repeat protein</fullName>
    </recommendedName>
</protein>
<dbReference type="EMBL" id="CP155447">
    <property type="protein sequence ID" value="XBH06930.1"/>
    <property type="molecule type" value="Genomic_DNA"/>
</dbReference>
<proteinExistence type="predicted"/>
<organism evidence="2">
    <name type="scientific">Singulisphaera sp. Ch08</name>
    <dbReference type="NCBI Taxonomy" id="3120278"/>
    <lineage>
        <taxon>Bacteria</taxon>
        <taxon>Pseudomonadati</taxon>
        <taxon>Planctomycetota</taxon>
        <taxon>Planctomycetia</taxon>
        <taxon>Isosphaerales</taxon>
        <taxon>Isosphaeraceae</taxon>
        <taxon>Singulisphaera</taxon>
    </lineage>
</organism>
<dbReference type="InterPro" id="IPR011990">
    <property type="entry name" value="TPR-like_helical_dom_sf"/>
</dbReference>
<dbReference type="RefSeq" id="WP_406699778.1">
    <property type="nucleotide sequence ID" value="NZ_CP155447.1"/>
</dbReference>
<evidence type="ECO:0008006" key="3">
    <source>
        <dbReference type="Google" id="ProtNLM"/>
    </source>
</evidence>
<evidence type="ECO:0000313" key="2">
    <source>
        <dbReference type="EMBL" id="XBH06930.1"/>
    </source>
</evidence>
<keyword evidence="1" id="KW-0732">Signal</keyword>
<dbReference type="AlphaFoldDB" id="A0AAU7CPB2"/>
<name>A0AAU7CPB2_9BACT</name>
<evidence type="ECO:0000256" key="1">
    <source>
        <dbReference type="SAM" id="SignalP"/>
    </source>
</evidence>